<evidence type="ECO:0000313" key="3">
    <source>
        <dbReference type="Proteomes" id="UP001200557"/>
    </source>
</evidence>
<sequence>MGTVAELWRHPIKSHGRETLNAVQFTAGDCMPWDRHWAVTHDTTKFDGTGWAHCRNFMIGSRTPALAGIWAQLDESAGTITLRHHDIGSVSFDPDGDTSAFLDWVAPLCPPNRVAPKAIVKADGRGMTDSPFASISIMNRASHKAVEAAMGQSLEQERWRANIWLDGIDAWNELDWMGKTIRVGEAEFEIREPCVRCMHTAANPVTGHRDADTLGTLKTSFGHTNFGVYATVVKSGHVAIGDQAQVL</sequence>
<reference evidence="2 3" key="1">
    <citation type="submission" date="2022-01" db="EMBL/GenBank/DDBJ databases">
        <title>Octadecabacter sp. nov., isolated from a marine alga.</title>
        <authorList>
            <person name="Jin M.S."/>
            <person name="Kim H.M."/>
            <person name="Han D.M."/>
            <person name="Jung J.J."/>
            <person name="Jeon C.O."/>
        </authorList>
    </citation>
    <scope>NUCLEOTIDE SEQUENCE [LARGE SCALE GENOMIC DNA]</scope>
    <source>
        <strain evidence="2 3">G9-8</strain>
    </source>
</reference>
<dbReference type="PROSITE" id="PS51340">
    <property type="entry name" value="MOSC"/>
    <property type="match status" value="1"/>
</dbReference>
<dbReference type="Gene3D" id="2.40.33.20">
    <property type="entry name" value="PK beta-barrel domain-like"/>
    <property type="match status" value="1"/>
</dbReference>
<evidence type="ECO:0000259" key="1">
    <source>
        <dbReference type="PROSITE" id="PS51340"/>
    </source>
</evidence>
<accession>A0ABS9D0B8</accession>
<dbReference type="Proteomes" id="UP001200557">
    <property type="component" value="Unassembled WGS sequence"/>
</dbReference>
<organism evidence="2 3">
    <name type="scientific">Octadecabacter dasysiphoniae</name>
    <dbReference type="NCBI Taxonomy" id="2909341"/>
    <lineage>
        <taxon>Bacteria</taxon>
        <taxon>Pseudomonadati</taxon>
        <taxon>Pseudomonadota</taxon>
        <taxon>Alphaproteobacteria</taxon>
        <taxon>Rhodobacterales</taxon>
        <taxon>Roseobacteraceae</taxon>
        <taxon>Octadecabacter</taxon>
    </lineage>
</organism>
<dbReference type="Pfam" id="PF03473">
    <property type="entry name" value="MOSC"/>
    <property type="match status" value="1"/>
</dbReference>
<dbReference type="PANTHER" id="PTHR36930">
    <property type="entry name" value="METAL-SULFUR CLUSTER BIOSYNTHESIS PROTEINS YUAD-RELATED"/>
    <property type="match status" value="1"/>
</dbReference>
<proteinExistence type="predicted"/>
<dbReference type="RefSeq" id="WP_235227245.1">
    <property type="nucleotide sequence ID" value="NZ_JAKGAQ010000006.1"/>
</dbReference>
<protein>
    <submittedName>
        <fullName evidence="2">MOSC domain-containing protein</fullName>
    </submittedName>
</protein>
<dbReference type="PANTHER" id="PTHR36930:SF1">
    <property type="entry name" value="MOSC DOMAIN-CONTAINING PROTEIN"/>
    <property type="match status" value="1"/>
</dbReference>
<name>A0ABS9D0B8_9RHOB</name>
<gene>
    <name evidence="2" type="ORF">L0664_17750</name>
</gene>
<dbReference type="SUPFAM" id="SSF50800">
    <property type="entry name" value="PK beta-barrel domain-like"/>
    <property type="match status" value="1"/>
</dbReference>
<dbReference type="Pfam" id="PF03476">
    <property type="entry name" value="MOSC_N"/>
    <property type="match status" value="1"/>
</dbReference>
<feature type="domain" description="MOSC" evidence="1">
    <location>
        <begin position="106"/>
        <end position="247"/>
    </location>
</feature>
<evidence type="ECO:0000313" key="2">
    <source>
        <dbReference type="EMBL" id="MCF2872914.1"/>
    </source>
</evidence>
<dbReference type="InterPro" id="IPR011037">
    <property type="entry name" value="Pyrv_Knase-like_insert_dom_sf"/>
</dbReference>
<comment type="caution">
    <text evidence="2">The sequence shown here is derived from an EMBL/GenBank/DDBJ whole genome shotgun (WGS) entry which is preliminary data.</text>
</comment>
<dbReference type="EMBL" id="JAKGAQ010000006">
    <property type="protein sequence ID" value="MCF2872914.1"/>
    <property type="molecule type" value="Genomic_DNA"/>
</dbReference>
<dbReference type="InterPro" id="IPR005302">
    <property type="entry name" value="MoCF_Sase_C"/>
</dbReference>
<dbReference type="InterPro" id="IPR005303">
    <property type="entry name" value="MOCOS_middle"/>
</dbReference>
<keyword evidence="3" id="KW-1185">Reference proteome</keyword>
<dbReference type="InterPro" id="IPR052716">
    <property type="entry name" value="MOSC_domain"/>
</dbReference>